<gene>
    <name evidence="3" type="ORF">NEF87_000066</name>
</gene>
<keyword evidence="2" id="KW-1133">Transmembrane helix</keyword>
<keyword evidence="4" id="KW-1185">Reference proteome</keyword>
<keyword evidence="2" id="KW-0472">Membrane</keyword>
<keyword evidence="2" id="KW-0812">Transmembrane</keyword>
<name>A0ABY6HJS4_9ARCH</name>
<evidence type="ECO:0000313" key="4">
    <source>
        <dbReference type="Proteomes" id="UP001208689"/>
    </source>
</evidence>
<feature type="transmembrane region" description="Helical" evidence="2">
    <location>
        <begin position="155"/>
        <end position="174"/>
    </location>
</feature>
<accession>A0ABY6HJS4</accession>
<dbReference type="EMBL" id="CP104013">
    <property type="protein sequence ID" value="UYP43781.1"/>
    <property type="molecule type" value="Genomic_DNA"/>
</dbReference>
<feature type="region of interest" description="Disordered" evidence="1">
    <location>
        <begin position="224"/>
        <end position="255"/>
    </location>
</feature>
<evidence type="ECO:0000256" key="2">
    <source>
        <dbReference type="SAM" id="Phobius"/>
    </source>
</evidence>
<sequence length="255" mass="30576">MVHRKDDIKKNLAIDTNLDEEKIYDEDGIIQPEWTIDEDGIPYCKHQTDYDKIIQTNLKKRFPIEFEKMLNCKHCDHYKNDNCFFPKSEVDKIENDRLKLKIRCQLCGMKIDRPFSILMSLYYKEKHHVNMPVICCTCYAGLEHGTFEKNSKRRMILFAISLFTSIYFLFTYFISITSFTWWGILLYILPFSFWGYITVRDLRNIYYLHKGRKYYDEIMNATSKEKEISRRDEELDEEDIKKPPKGAYDSSGYSE</sequence>
<feature type="transmembrane region" description="Helical" evidence="2">
    <location>
        <begin position="180"/>
        <end position="199"/>
    </location>
</feature>
<protein>
    <submittedName>
        <fullName evidence="3">Uncharacterized protein</fullName>
    </submittedName>
</protein>
<evidence type="ECO:0000313" key="3">
    <source>
        <dbReference type="EMBL" id="UYP43781.1"/>
    </source>
</evidence>
<feature type="compositionally biased region" description="Basic and acidic residues" evidence="1">
    <location>
        <begin position="224"/>
        <end position="233"/>
    </location>
</feature>
<organism evidence="3 4">
    <name type="scientific">Candidatus Lokiarchaeum ossiferum</name>
    <dbReference type="NCBI Taxonomy" id="2951803"/>
    <lineage>
        <taxon>Archaea</taxon>
        <taxon>Promethearchaeati</taxon>
        <taxon>Promethearchaeota</taxon>
        <taxon>Promethearchaeia</taxon>
        <taxon>Promethearchaeales</taxon>
        <taxon>Promethearchaeaceae</taxon>
        <taxon>Candidatus Lokiarchaeum</taxon>
    </lineage>
</organism>
<dbReference type="Proteomes" id="UP001208689">
    <property type="component" value="Chromosome"/>
</dbReference>
<proteinExistence type="predicted"/>
<evidence type="ECO:0000256" key="1">
    <source>
        <dbReference type="SAM" id="MobiDB-lite"/>
    </source>
</evidence>
<reference evidence="3" key="1">
    <citation type="submission" date="2022-09" db="EMBL/GenBank/DDBJ databases">
        <title>Actin cytoskeleton and complex cell architecture in an #Asgard archaeon.</title>
        <authorList>
            <person name="Ponce Toledo R.I."/>
            <person name="Schleper C."/>
            <person name="Rodrigues Oliveira T."/>
            <person name="Wollweber F."/>
            <person name="Xu J."/>
            <person name="Rittmann S."/>
            <person name="Klingl A."/>
            <person name="Pilhofer M."/>
        </authorList>
    </citation>
    <scope>NUCLEOTIDE SEQUENCE</scope>
    <source>
        <strain evidence="3">B-35</strain>
    </source>
</reference>